<reference evidence="1 2" key="1">
    <citation type="journal article" date="2021" name="bioRxiv">
        <title>The Gossypium anomalum genome as a resource for cotton improvement and evolutionary analysis of hybrid incompatibility.</title>
        <authorList>
            <person name="Grover C.E."/>
            <person name="Yuan D."/>
            <person name="Arick M.A."/>
            <person name="Miller E.R."/>
            <person name="Hu G."/>
            <person name="Peterson D.G."/>
            <person name="Wendel J.F."/>
            <person name="Udall J.A."/>
        </authorList>
    </citation>
    <scope>NUCLEOTIDE SEQUENCE [LARGE SCALE GENOMIC DNA]</scope>
    <source>
        <strain evidence="1">JFW-Udall</strain>
        <tissue evidence="1">Leaf</tissue>
    </source>
</reference>
<protein>
    <recommendedName>
        <fullName evidence="3">RNase H type-1 domain-containing protein</fullName>
    </recommendedName>
</protein>
<dbReference type="OrthoDB" id="1001543at2759"/>
<name>A0A8J5ZDQ3_9ROSI</name>
<dbReference type="EMBL" id="JAHUZN010000008">
    <property type="protein sequence ID" value="KAG8486154.1"/>
    <property type="molecule type" value="Genomic_DNA"/>
</dbReference>
<keyword evidence="2" id="KW-1185">Reference proteome</keyword>
<organism evidence="1 2">
    <name type="scientific">Gossypium anomalum</name>
    <dbReference type="NCBI Taxonomy" id="47600"/>
    <lineage>
        <taxon>Eukaryota</taxon>
        <taxon>Viridiplantae</taxon>
        <taxon>Streptophyta</taxon>
        <taxon>Embryophyta</taxon>
        <taxon>Tracheophyta</taxon>
        <taxon>Spermatophyta</taxon>
        <taxon>Magnoliopsida</taxon>
        <taxon>eudicotyledons</taxon>
        <taxon>Gunneridae</taxon>
        <taxon>Pentapetalae</taxon>
        <taxon>rosids</taxon>
        <taxon>malvids</taxon>
        <taxon>Malvales</taxon>
        <taxon>Malvaceae</taxon>
        <taxon>Malvoideae</taxon>
        <taxon>Gossypium</taxon>
    </lineage>
</organism>
<evidence type="ECO:0008006" key="3">
    <source>
        <dbReference type="Google" id="ProtNLM"/>
    </source>
</evidence>
<sequence length="136" mass="15262">MDFHKWLSWMFDTYIMSKRSKIAITIWALYYCMELATLTSSAFHSNQSTSIKKAYSGLIIRDAYGQILGACSRLTSSVSSVFAAEAVAYIGLSENRDIHAMAHDGLLRGEDLFWVEESPDPIIVVAAEEHRLVKPP</sequence>
<gene>
    <name evidence="1" type="ORF">CXB51_019540</name>
</gene>
<evidence type="ECO:0000313" key="2">
    <source>
        <dbReference type="Proteomes" id="UP000701853"/>
    </source>
</evidence>
<comment type="caution">
    <text evidence="1">The sequence shown here is derived from an EMBL/GenBank/DDBJ whole genome shotgun (WGS) entry which is preliminary data.</text>
</comment>
<accession>A0A8J5ZDQ3</accession>
<dbReference type="AlphaFoldDB" id="A0A8J5ZDQ3"/>
<evidence type="ECO:0000313" key="1">
    <source>
        <dbReference type="EMBL" id="KAG8486154.1"/>
    </source>
</evidence>
<proteinExistence type="predicted"/>
<dbReference type="Proteomes" id="UP000701853">
    <property type="component" value="Chromosome 8"/>
</dbReference>